<reference evidence="1 2" key="1">
    <citation type="submission" date="2017-09" db="EMBL/GenBank/DDBJ databases">
        <title>WGS assembly of Aquilegia coerulea Goldsmith.</title>
        <authorList>
            <person name="Hodges S."/>
            <person name="Kramer E."/>
            <person name="Nordborg M."/>
            <person name="Tomkins J."/>
            <person name="Borevitz J."/>
            <person name="Derieg N."/>
            <person name="Yan J."/>
            <person name="Mihaltcheva S."/>
            <person name="Hayes R.D."/>
            <person name="Rokhsar D."/>
        </authorList>
    </citation>
    <scope>NUCLEOTIDE SEQUENCE [LARGE SCALE GENOMIC DNA]</scope>
    <source>
        <strain evidence="2">cv. Goldsmith</strain>
    </source>
</reference>
<dbReference type="Proteomes" id="UP000230069">
    <property type="component" value="Unassembled WGS sequence"/>
</dbReference>
<accession>A0A2G5EBD1</accession>
<evidence type="ECO:0000313" key="1">
    <source>
        <dbReference type="EMBL" id="PIA53062.1"/>
    </source>
</evidence>
<gene>
    <name evidence="1" type="ORF">AQUCO_01000734v1</name>
</gene>
<evidence type="ECO:0000313" key="2">
    <source>
        <dbReference type="Proteomes" id="UP000230069"/>
    </source>
</evidence>
<dbReference type="AlphaFoldDB" id="A0A2G5EBD1"/>
<proteinExistence type="predicted"/>
<protein>
    <submittedName>
        <fullName evidence="1">Uncharacterized protein</fullName>
    </submittedName>
</protein>
<keyword evidence="2" id="KW-1185">Reference proteome</keyword>
<sequence>MSDFLKNDCFGDVYGGEFRGLEENNPLMHGVEAEEANIDDILKLDLVLTADEICLIQEYLKVNNVFNLDSK</sequence>
<dbReference type="EMBL" id="KZ305027">
    <property type="protein sequence ID" value="PIA53062.1"/>
    <property type="molecule type" value="Genomic_DNA"/>
</dbReference>
<dbReference type="InParanoid" id="A0A2G5EBD1"/>
<name>A0A2G5EBD1_AQUCA</name>
<organism evidence="1 2">
    <name type="scientific">Aquilegia coerulea</name>
    <name type="common">Rocky mountain columbine</name>
    <dbReference type="NCBI Taxonomy" id="218851"/>
    <lineage>
        <taxon>Eukaryota</taxon>
        <taxon>Viridiplantae</taxon>
        <taxon>Streptophyta</taxon>
        <taxon>Embryophyta</taxon>
        <taxon>Tracheophyta</taxon>
        <taxon>Spermatophyta</taxon>
        <taxon>Magnoliopsida</taxon>
        <taxon>Ranunculales</taxon>
        <taxon>Ranunculaceae</taxon>
        <taxon>Thalictroideae</taxon>
        <taxon>Aquilegia</taxon>
    </lineage>
</organism>